<evidence type="ECO:0000259" key="2">
    <source>
        <dbReference type="Pfam" id="PF23948"/>
    </source>
</evidence>
<feature type="domain" description="Arm-like repeat" evidence="2">
    <location>
        <begin position="2"/>
        <end position="126"/>
    </location>
</feature>
<name>A0A9N9J371_9GLOM</name>
<evidence type="ECO:0000313" key="4">
    <source>
        <dbReference type="Proteomes" id="UP000789396"/>
    </source>
</evidence>
<proteinExistence type="predicted"/>
<dbReference type="OrthoDB" id="2425852at2759"/>
<evidence type="ECO:0000259" key="1">
    <source>
        <dbReference type="Pfam" id="PF05729"/>
    </source>
</evidence>
<protein>
    <submittedName>
        <fullName evidence="3">2134_t:CDS:1</fullName>
    </submittedName>
</protein>
<dbReference type="InterPro" id="IPR007111">
    <property type="entry name" value="NACHT_NTPase"/>
</dbReference>
<dbReference type="EMBL" id="CAJVPZ010040794">
    <property type="protein sequence ID" value="CAG8760354.1"/>
    <property type="molecule type" value="Genomic_DNA"/>
</dbReference>
<comment type="caution">
    <text evidence="3">The sequence shown here is derived from an EMBL/GenBank/DDBJ whole genome shotgun (WGS) entry which is preliminary data.</text>
</comment>
<keyword evidence="4" id="KW-1185">Reference proteome</keyword>
<dbReference type="SUPFAM" id="SSF52540">
    <property type="entry name" value="P-loop containing nucleoside triphosphate hydrolases"/>
    <property type="match status" value="1"/>
</dbReference>
<reference evidence="3" key="1">
    <citation type="submission" date="2021-06" db="EMBL/GenBank/DDBJ databases">
        <authorList>
            <person name="Kallberg Y."/>
            <person name="Tangrot J."/>
            <person name="Rosling A."/>
        </authorList>
    </citation>
    <scope>NUCLEOTIDE SEQUENCE</scope>
    <source>
        <strain evidence="3">IN212</strain>
    </source>
</reference>
<dbReference type="Gene3D" id="3.40.50.300">
    <property type="entry name" value="P-loop containing nucleotide triphosphate hydrolases"/>
    <property type="match status" value="1"/>
</dbReference>
<dbReference type="Pfam" id="PF23948">
    <property type="entry name" value="ARM_5"/>
    <property type="match status" value="1"/>
</dbReference>
<sequence length="658" mass="76856">LVREIQSANEGIGDIKQGISCEVKRKWYRALRFTDLFIQSHKFASLEQSIYKIPFRQNNEFLWGLCERLERVVADSELDNDIRKGAMNFLNNICQDKDFWGTHPELNKWILKRIRSMSLSKCGQASTSLFPTTLLNEVLPIMQAIKSMQITQQHDLKKSRKDLLSGLKDQFFSDADEEFKEALELYVKPQGIWYVPIIKSSDSGKKMGFECREGDVEKVVNRFLESKDKLTANDKEALEVAVNKLSNSKDITSIIKAVNSFFAPENKLTLEDESVLKKVVKQFLDLKVNKALELQEKIANKFLHTSIIKKQLLIEVINNVLKENPITIEDEDVKFLETELNKSSNLNDKSIFESAVNKFLSSKASKAKKNLEITVNEIVASKCKKVLLILGLGGTGKSTFGRYLTRRLWQEYDQLKILQSPIPLFIPLTRLKEGIFNRNEDFIELYLKEECKLSLDKINVLREIKFIFILDGYDEIVERERHCYIQNKFCKWRNAKIIISCRPEYLGSGYQKRFFPNNREKGFQELTIKTFSENEVNQYIIKYAQKKGHLLNLSEDICLHQIKKIPEELVCNPILLKISLSILPRIIEHERMTRINRIILYDEFLKTWFDRAQERLHKIQMTVEERNIFRKLDSDDFSESCLQFSKEFAIKMFTDDNK</sequence>
<dbReference type="AlphaFoldDB" id="A0A9N9J371"/>
<feature type="non-terminal residue" evidence="3">
    <location>
        <position position="658"/>
    </location>
</feature>
<gene>
    <name evidence="3" type="ORF">RFULGI_LOCUS14263</name>
</gene>
<dbReference type="InterPro" id="IPR056251">
    <property type="entry name" value="Arm_rpt_dom"/>
</dbReference>
<dbReference type="Proteomes" id="UP000789396">
    <property type="component" value="Unassembled WGS sequence"/>
</dbReference>
<feature type="non-terminal residue" evidence="3">
    <location>
        <position position="1"/>
    </location>
</feature>
<dbReference type="InterPro" id="IPR027417">
    <property type="entry name" value="P-loop_NTPase"/>
</dbReference>
<evidence type="ECO:0000313" key="3">
    <source>
        <dbReference type="EMBL" id="CAG8760354.1"/>
    </source>
</evidence>
<dbReference type="Pfam" id="PF05729">
    <property type="entry name" value="NACHT"/>
    <property type="match status" value="1"/>
</dbReference>
<organism evidence="3 4">
    <name type="scientific">Racocetra fulgida</name>
    <dbReference type="NCBI Taxonomy" id="60492"/>
    <lineage>
        <taxon>Eukaryota</taxon>
        <taxon>Fungi</taxon>
        <taxon>Fungi incertae sedis</taxon>
        <taxon>Mucoromycota</taxon>
        <taxon>Glomeromycotina</taxon>
        <taxon>Glomeromycetes</taxon>
        <taxon>Diversisporales</taxon>
        <taxon>Gigasporaceae</taxon>
        <taxon>Racocetra</taxon>
    </lineage>
</organism>
<accession>A0A9N9J371</accession>
<feature type="domain" description="NACHT" evidence="1">
    <location>
        <begin position="386"/>
        <end position="545"/>
    </location>
</feature>